<dbReference type="SUPFAM" id="SSF56747">
    <property type="entry name" value="Prim-pol domain"/>
    <property type="match status" value="1"/>
</dbReference>
<dbReference type="eggNOG" id="COG3598">
    <property type="taxonomic scope" value="Bacteria"/>
</dbReference>
<dbReference type="AlphaFoldDB" id="I4CE30"/>
<dbReference type="Gene3D" id="3.40.50.300">
    <property type="entry name" value="P-loop containing nucleotide triphosphate hydrolases"/>
    <property type="match status" value="1"/>
</dbReference>
<dbReference type="STRING" id="706587.Desti_5224"/>
<reference evidence="4" key="1">
    <citation type="submission" date="2012-06" db="EMBL/GenBank/DDBJ databases">
        <title>Complete sequence of chromosome of Desulfomonile tiedjei DSM 6799.</title>
        <authorList>
            <person name="Lucas S."/>
            <person name="Copeland A."/>
            <person name="Lapidus A."/>
            <person name="Glavina del Rio T."/>
            <person name="Dalin E."/>
            <person name="Tice H."/>
            <person name="Bruce D."/>
            <person name="Goodwin L."/>
            <person name="Pitluck S."/>
            <person name="Peters L."/>
            <person name="Ovchinnikova G."/>
            <person name="Zeytun A."/>
            <person name="Lu M."/>
            <person name="Kyrpides N."/>
            <person name="Mavromatis K."/>
            <person name="Ivanova N."/>
            <person name="Brettin T."/>
            <person name="Detter J.C."/>
            <person name="Han C."/>
            <person name="Larimer F."/>
            <person name="Land M."/>
            <person name="Hauser L."/>
            <person name="Markowitz V."/>
            <person name="Cheng J.-F."/>
            <person name="Hugenholtz P."/>
            <person name="Woyke T."/>
            <person name="Wu D."/>
            <person name="Spring S."/>
            <person name="Schroeder M."/>
            <person name="Brambilla E."/>
            <person name="Klenk H.-P."/>
            <person name="Eisen J.A."/>
        </authorList>
    </citation>
    <scope>NUCLEOTIDE SEQUENCE [LARGE SCALE GENOMIC DNA]</scope>
    <source>
        <strain evidence="4">ATCC 49306 / DSM 6799 / DCB-1</strain>
    </source>
</reference>
<evidence type="ECO:0000313" key="3">
    <source>
        <dbReference type="EMBL" id="AFM27821.1"/>
    </source>
</evidence>
<gene>
    <name evidence="3" type="ordered locus">Desti_5224</name>
</gene>
<dbReference type="Pfam" id="PF08708">
    <property type="entry name" value="PriCT_1"/>
    <property type="match status" value="1"/>
</dbReference>
<evidence type="ECO:0000313" key="4">
    <source>
        <dbReference type="Proteomes" id="UP000006055"/>
    </source>
</evidence>
<protein>
    <submittedName>
        <fullName evidence="3">Bifunctional DNA primase/polymerase famiily protein</fullName>
    </submittedName>
</protein>
<dbReference type="InterPro" id="IPR014820">
    <property type="entry name" value="PriCT_1"/>
</dbReference>
<sequence length="900" mass="100549">METNTAESYIETVPDVHDTPVEKEFEILLWNEAAYRLRCAIDIIPWTRENYPELCRADGTFQCSGCSGDMVPESTLATCPDAIPSSFNCKGSCGEKSRNKESFNIKADMEHTPLSVAMHSLAAEYLNAAISDGEGQESVKRQGSLIQAAFFYADKGWQVHDIFEMNRKNQCSCGNPKCESQGKHPRRDRWQERATTDKKKILAMWSGRNCHSNIGIRTGKESNLCVVDVDGEAGRENFDELKQRVDIPDTFRVITGSGGFHYYFTKPADMEYFTGGTDVFADKIDFRCDGNYVLAPPSNHESGNQYEWDPDCISSGVQIAELPLGLLEIARQQKASGSGKIEGNGKSKPKGDAVSPTGKKRFEIPENAPDGTRNETLFRLIRSYKGKGFSEKETHFNAFNFNRDRCIPPKTDDEFEKIFTHAWSYQNSAKSKFYHEDRIVREPDKILFFSEKETVDLFAPHACATGLVGGYANATGTEKLPGSMQGDERKIFIFLESQDPADVAGSQKLASGLAENNKFLKIVDLAPFFDGKSLKSLFEKKGFDHVKQVLTDAAEKSEWYAPPILQTSQGRVIEISNYVDLLQKEIPEQDWIIQEFVRESNLVILAGPPKVGKSLITLGWCLEVASGGYAFDRFKCAQGKTLNVALEDPERRLQTRLRKISRGKPMPPGGLFTRDWPLLPEGTTMLERWLDANEGVKLVVLDTLQKLKPAKDRHGTEYELDYRTMGGLQKIAIERSLSIVVVHHLNKGKNNEGGDLYARVLGSTALTGAADSILILERDRLSTEGTIFVSGRDIEEKKHSVAFDVESLTWSYLGEASDVKRSSEANEVRDILRASEGKPMSVAQIAEKTNPRVRSDTIRKRLDRMAKRGEVLKAAGMFGKYVLPPDDLHYGGSPEYGGRF</sequence>
<dbReference type="InterPro" id="IPR015330">
    <property type="entry name" value="DNA_primase/pol_bifunc_N"/>
</dbReference>
<evidence type="ECO:0000259" key="2">
    <source>
        <dbReference type="SMART" id="SM00943"/>
    </source>
</evidence>
<dbReference type="HOGENOM" id="CLU_314437_0_0_7"/>
<dbReference type="SUPFAM" id="SSF52540">
    <property type="entry name" value="P-loop containing nucleoside triphosphate hydrolases"/>
    <property type="match status" value="1"/>
</dbReference>
<dbReference type="RefSeq" id="WP_014812921.1">
    <property type="nucleotide sequence ID" value="NC_018025.1"/>
</dbReference>
<name>I4CE30_DESTA</name>
<accession>I4CE30</accession>
<dbReference type="KEGG" id="dti:Desti_5224"/>
<feature type="region of interest" description="Disordered" evidence="1">
    <location>
        <begin position="336"/>
        <end position="370"/>
    </location>
</feature>
<dbReference type="SMART" id="SM00943">
    <property type="entry name" value="Prim-Pol"/>
    <property type="match status" value="1"/>
</dbReference>
<dbReference type="CDD" id="cd04859">
    <property type="entry name" value="Prim_Pol"/>
    <property type="match status" value="1"/>
</dbReference>
<proteinExistence type="predicted"/>
<dbReference type="EMBL" id="CP003360">
    <property type="protein sequence ID" value="AFM27821.1"/>
    <property type="molecule type" value="Genomic_DNA"/>
</dbReference>
<keyword evidence="4" id="KW-1185">Reference proteome</keyword>
<dbReference type="InterPro" id="IPR027417">
    <property type="entry name" value="P-loop_NTPase"/>
</dbReference>
<dbReference type="Proteomes" id="UP000006055">
    <property type="component" value="Chromosome"/>
</dbReference>
<dbReference type="Pfam" id="PF13481">
    <property type="entry name" value="AAA_25"/>
    <property type="match status" value="1"/>
</dbReference>
<evidence type="ECO:0000256" key="1">
    <source>
        <dbReference type="SAM" id="MobiDB-lite"/>
    </source>
</evidence>
<dbReference type="Pfam" id="PF09250">
    <property type="entry name" value="Prim-Pol"/>
    <property type="match status" value="1"/>
</dbReference>
<feature type="domain" description="DNA primase/polymerase bifunctional N-terminal" evidence="2">
    <location>
        <begin position="149"/>
        <end position="326"/>
    </location>
</feature>
<organism evidence="3 4">
    <name type="scientific">Desulfomonile tiedjei (strain ATCC 49306 / DSM 6799 / DCB-1)</name>
    <dbReference type="NCBI Taxonomy" id="706587"/>
    <lineage>
        <taxon>Bacteria</taxon>
        <taxon>Pseudomonadati</taxon>
        <taxon>Thermodesulfobacteriota</taxon>
        <taxon>Desulfomonilia</taxon>
        <taxon>Desulfomonilales</taxon>
        <taxon>Desulfomonilaceae</taxon>
        <taxon>Desulfomonile</taxon>
    </lineage>
</organism>